<keyword evidence="5 7" id="KW-0472">Membrane</keyword>
<dbReference type="RefSeq" id="WP_058452256.1">
    <property type="nucleotide sequence ID" value="NZ_UHIB01000001.1"/>
</dbReference>
<feature type="transmembrane region" description="Helical" evidence="7">
    <location>
        <begin position="30"/>
        <end position="49"/>
    </location>
</feature>
<proteinExistence type="inferred from homology"/>
<dbReference type="GO" id="GO:0016020">
    <property type="term" value="C:membrane"/>
    <property type="evidence" value="ECO:0007669"/>
    <property type="project" value="UniProtKB-SubCell"/>
</dbReference>
<evidence type="ECO:0000256" key="3">
    <source>
        <dbReference type="ARBA" id="ARBA00022692"/>
    </source>
</evidence>
<dbReference type="InterPro" id="IPR000612">
    <property type="entry name" value="PMP3"/>
</dbReference>
<organism evidence="8 9">
    <name type="scientific">Legionella maceachernii</name>
    <dbReference type="NCBI Taxonomy" id="466"/>
    <lineage>
        <taxon>Bacteria</taxon>
        <taxon>Pseudomonadati</taxon>
        <taxon>Pseudomonadota</taxon>
        <taxon>Gammaproteobacteria</taxon>
        <taxon>Legionellales</taxon>
        <taxon>Legionellaceae</taxon>
        <taxon>Legionella</taxon>
    </lineage>
</organism>
<evidence type="ECO:0000256" key="1">
    <source>
        <dbReference type="ARBA" id="ARBA00004370"/>
    </source>
</evidence>
<reference evidence="8 9" key="1">
    <citation type="submission" date="2015-11" db="EMBL/GenBank/DDBJ databases">
        <title>Genomic analysis of 38 Legionella species identifies large and diverse effector repertoires.</title>
        <authorList>
            <person name="Burstein D."/>
            <person name="Amaro F."/>
            <person name="Zusman T."/>
            <person name="Lifshitz Z."/>
            <person name="Cohen O."/>
            <person name="Gilbert J.A."/>
            <person name="Pupko T."/>
            <person name="Shuman H.A."/>
            <person name="Segal G."/>
        </authorList>
    </citation>
    <scope>NUCLEOTIDE SEQUENCE [LARGE SCALE GENOMIC DNA]</scope>
    <source>
        <strain evidence="8 9">PX-1-G2-E2</strain>
    </source>
</reference>
<dbReference type="EMBL" id="LNYL01000038">
    <property type="protein sequence ID" value="KTD26237.1"/>
    <property type="molecule type" value="Genomic_DNA"/>
</dbReference>
<feature type="region of interest" description="Disordered" evidence="6">
    <location>
        <begin position="66"/>
        <end position="105"/>
    </location>
</feature>
<dbReference type="Proteomes" id="UP000054908">
    <property type="component" value="Unassembled WGS sequence"/>
</dbReference>
<evidence type="ECO:0008006" key="10">
    <source>
        <dbReference type="Google" id="ProtNLM"/>
    </source>
</evidence>
<comment type="similarity">
    <text evidence="2">Belongs to the UPF0057 (PMP3) family.</text>
</comment>
<feature type="compositionally biased region" description="Basic and acidic residues" evidence="6">
    <location>
        <begin position="66"/>
        <end position="91"/>
    </location>
</feature>
<dbReference type="PATRIC" id="fig|466.6.peg.1565"/>
<name>A0A0W0W1X9_9GAMM</name>
<evidence type="ECO:0000256" key="7">
    <source>
        <dbReference type="SAM" id="Phobius"/>
    </source>
</evidence>
<evidence type="ECO:0000313" key="9">
    <source>
        <dbReference type="Proteomes" id="UP000054908"/>
    </source>
</evidence>
<dbReference type="STRING" id="466.Lmac_1485"/>
<evidence type="ECO:0000256" key="5">
    <source>
        <dbReference type="ARBA" id="ARBA00023136"/>
    </source>
</evidence>
<evidence type="ECO:0000256" key="2">
    <source>
        <dbReference type="ARBA" id="ARBA00009530"/>
    </source>
</evidence>
<sequence length="105" mass="11861">MIKSFFMGFLAIFFPWLALLIEDNPGGALVALILQASVIGWLPATIWAWRTVREARKIELAEQRKIKQTKKEARAQEKAKAKAEAEAQKEAESEETTTEITKEAE</sequence>
<accession>A0A0W0W1X9</accession>
<keyword evidence="3 7" id="KW-0812">Transmembrane</keyword>
<keyword evidence="4 7" id="KW-1133">Transmembrane helix</keyword>
<protein>
    <recommendedName>
        <fullName evidence="10">Proteolipid membrane potential modulator</fullName>
    </recommendedName>
</protein>
<comment type="subcellular location">
    <subcellularLocation>
        <location evidence="1">Membrane</location>
    </subcellularLocation>
</comment>
<evidence type="ECO:0000313" key="8">
    <source>
        <dbReference type="EMBL" id="KTD26237.1"/>
    </source>
</evidence>
<evidence type="ECO:0000256" key="4">
    <source>
        <dbReference type="ARBA" id="ARBA00022989"/>
    </source>
</evidence>
<dbReference type="Pfam" id="PF01679">
    <property type="entry name" value="Pmp3"/>
    <property type="match status" value="1"/>
</dbReference>
<evidence type="ECO:0000256" key="6">
    <source>
        <dbReference type="SAM" id="MobiDB-lite"/>
    </source>
</evidence>
<comment type="caution">
    <text evidence="8">The sequence shown here is derived from an EMBL/GenBank/DDBJ whole genome shotgun (WGS) entry which is preliminary data.</text>
</comment>
<gene>
    <name evidence="8" type="ORF">Lmac_1485</name>
</gene>
<keyword evidence="9" id="KW-1185">Reference proteome</keyword>
<dbReference type="AlphaFoldDB" id="A0A0W0W1X9"/>